<comment type="caution">
    <text evidence="12">The sequence shown here is derived from an EMBL/GenBank/DDBJ whole genome shotgun (WGS) entry which is preliminary data.</text>
</comment>
<evidence type="ECO:0000256" key="5">
    <source>
        <dbReference type="ARBA" id="ARBA00012213"/>
    </source>
</evidence>
<dbReference type="Gene3D" id="3.50.30.40">
    <property type="entry name" value="Ribonuclease E inhibitor RraA/RraA-like"/>
    <property type="match status" value="1"/>
</dbReference>
<comment type="cofactor">
    <cofactor evidence="2">
        <name>a divalent metal cation</name>
        <dbReference type="ChEBI" id="CHEBI:60240"/>
    </cofactor>
</comment>
<comment type="subunit">
    <text evidence="4">Homotrimer.</text>
</comment>
<evidence type="ECO:0000256" key="6">
    <source>
        <dbReference type="ARBA" id="ARBA00012947"/>
    </source>
</evidence>
<dbReference type="InterPro" id="IPR005493">
    <property type="entry name" value="RraA/RraA-like"/>
</dbReference>
<evidence type="ECO:0000256" key="10">
    <source>
        <dbReference type="ARBA" id="ARBA00032305"/>
    </source>
</evidence>
<reference evidence="12 13" key="1">
    <citation type="submission" date="2021-01" db="EMBL/GenBank/DDBJ databases">
        <title>Genomic Encyclopedia of Type Strains, Phase IV (KMG-IV): sequencing the most valuable type-strain genomes for metagenomic binning, comparative biology and taxonomic classification.</title>
        <authorList>
            <person name="Goeker M."/>
        </authorList>
    </citation>
    <scope>NUCLEOTIDE SEQUENCE [LARGE SCALE GENOMIC DNA]</scope>
    <source>
        <strain evidence="12 13">DSM 23711</strain>
    </source>
</reference>
<evidence type="ECO:0000256" key="3">
    <source>
        <dbReference type="ARBA" id="ARBA00008621"/>
    </source>
</evidence>
<evidence type="ECO:0000256" key="11">
    <source>
        <dbReference type="ARBA" id="ARBA00047973"/>
    </source>
</evidence>
<comment type="similarity">
    <text evidence="3">Belongs to the class II aldolase/RraA-like family.</text>
</comment>
<dbReference type="Pfam" id="PF03737">
    <property type="entry name" value="RraA-like"/>
    <property type="match status" value="1"/>
</dbReference>
<comment type="catalytic activity">
    <reaction evidence="1">
        <text>4-hydroxy-4-methyl-2-oxoglutarate = 2 pyruvate</text>
        <dbReference type="Rhea" id="RHEA:22748"/>
        <dbReference type="ChEBI" id="CHEBI:15361"/>
        <dbReference type="ChEBI" id="CHEBI:58276"/>
        <dbReference type="EC" id="4.1.3.17"/>
    </reaction>
</comment>
<keyword evidence="13" id="KW-1185">Reference proteome</keyword>
<dbReference type="InterPro" id="IPR036704">
    <property type="entry name" value="RraA/RraA-like_sf"/>
</dbReference>
<protein>
    <recommendedName>
        <fullName evidence="7">Putative 4-hydroxy-4-methyl-2-oxoglutarate aldolase</fullName>
        <ecNumber evidence="6">4.1.1.112</ecNumber>
        <ecNumber evidence="5">4.1.3.17</ecNumber>
    </recommendedName>
    <alternativeName>
        <fullName evidence="10">Oxaloacetate decarboxylase</fullName>
    </alternativeName>
    <alternativeName>
        <fullName evidence="9">RraA-like protein</fullName>
    </alternativeName>
</protein>
<gene>
    <name evidence="12" type="ORF">JOC48_000692</name>
</gene>
<comment type="function">
    <text evidence="8">Catalyzes the aldol cleavage of 4-hydroxy-4-methyl-2-oxoglutarate (HMG) into 2 molecules of pyruvate. Also contains a secondary oxaloacetate (OAA) decarboxylase activity due to the common pyruvate enolate transition state formed following C-C bond cleavage in the retro-aldol and decarboxylation reactions.</text>
</comment>
<evidence type="ECO:0000256" key="4">
    <source>
        <dbReference type="ARBA" id="ARBA00011233"/>
    </source>
</evidence>
<dbReference type="EC" id="4.1.3.17" evidence="5"/>
<dbReference type="CDD" id="cd16841">
    <property type="entry name" value="RraA_family"/>
    <property type="match status" value="1"/>
</dbReference>
<evidence type="ECO:0000256" key="7">
    <source>
        <dbReference type="ARBA" id="ARBA00016549"/>
    </source>
</evidence>
<evidence type="ECO:0000313" key="12">
    <source>
        <dbReference type="EMBL" id="MBM7570214.1"/>
    </source>
</evidence>
<comment type="catalytic activity">
    <reaction evidence="11">
        <text>oxaloacetate + H(+) = pyruvate + CO2</text>
        <dbReference type="Rhea" id="RHEA:15641"/>
        <dbReference type="ChEBI" id="CHEBI:15361"/>
        <dbReference type="ChEBI" id="CHEBI:15378"/>
        <dbReference type="ChEBI" id="CHEBI:16452"/>
        <dbReference type="ChEBI" id="CHEBI:16526"/>
        <dbReference type="EC" id="4.1.1.112"/>
    </reaction>
</comment>
<dbReference type="PANTHER" id="PTHR33254">
    <property type="entry name" value="4-HYDROXY-4-METHYL-2-OXOGLUTARATE ALDOLASE 3-RELATED"/>
    <property type="match status" value="1"/>
</dbReference>
<dbReference type="SUPFAM" id="SSF89562">
    <property type="entry name" value="RraA-like"/>
    <property type="match status" value="1"/>
</dbReference>
<evidence type="ECO:0000313" key="13">
    <source>
        <dbReference type="Proteomes" id="UP001296943"/>
    </source>
</evidence>
<dbReference type="EMBL" id="JAFBDR010000002">
    <property type="protein sequence ID" value="MBM7570214.1"/>
    <property type="molecule type" value="Genomic_DNA"/>
</dbReference>
<sequence length="233" mass="26473">MKHWTKEERKELLDLYKDLRVADVRDGMDWNMMHHYGTVSADIRPLFRTKAVGIAKTSRYVPYEESVPNMPPEEYTEWVAWYYKNISYNPGNKNIEDGDFVVIDQSGVDVGIQGSNNSLAMYSKGARGFVTNGGVRDTDELILNQVPFWSKSISQKMNQGRIRFEANDVPVNIGGVVVYPGDIVVADGDGVIVVPSKLAFDVAKYAHQEMEADKEGRRAIYKDLRWELDDSVR</sequence>
<organism evidence="12 13">
    <name type="scientific">Aquibacillus albus</name>
    <dbReference type="NCBI Taxonomy" id="1168171"/>
    <lineage>
        <taxon>Bacteria</taxon>
        <taxon>Bacillati</taxon>
        <taxon>Bacillota</taxon>
        <taxon>Bacilli</taxon>
        <taxon>Bacillales</taxon>
        <taxon>Bacillaceae</taxon>
        <taxon>Aquibacillus</taxon>
    </lineage>
</organism>
<dbReference type="EC" id="4.1.1.112" evidence="6"/>
<dbReference type="RefSeq" id="WP_204497634.1">
    <property type="nucleotide sequence ID" value="NZ_JAFBDR010000002.1"/>
</dbReference>
<dbReference type="Proteomes" id="UP001296943">
    <property type="component" value="Unassembled WGS sequence"/>
</dbReference>
<evidence type="ECO:0000256" key="2">
    <source>
        <dbReference type="ARBA" id="ARBA00001968"/>
    </source>
</evidence>
<evidence type="ECO:0000256" key="9">
    <source>
        <dbReference type="ARBA" id="ARBA00030169"/>
    </source>
</evidence>
<evidence type="ECO:0000256" key="8">
    <source>
        <dbReference type="ARBA" id="ARBA00025046"/>
    </source>
</evidence>
<dbReference type="PANTHER" id="PTHR33254:SF16">
    <property type="entry name" value="BLR3842 PROTEIN"/>
    <property type="match status" value="1"/>
</dbReference>
<name>A0ABS2MWF1_9BACI</name>
<evidence type="ECO:0000256" key="1">
    <source>
        <dbReference type="ARBA" id="ARBA00001342"/>
    </source>
</evidence>
<accession>A0ABS2MWF1</accession>
<proteinExistence type="inferred from homology"/>